<dbReference type="EMBL" id="FTMD01000004">
    <property type="protein sequence ID" value="SIQ47877.1"/>
    <property type="molecule type" value="Genomic_DNA"/>
</dbReference>
<proteinExistence type="inferred from homology"/>
<dbReference type="InterPro" id="IPR050961">
    <property type="entry name" value="BolA/IbaG_stress_morph_reg"/>
</dbReference>
<dbReference type="AlphaFoldDB" id="A0A1N6T3S5"/>
<evidence type="ECO:0000256" key="2">
    <source>
        <dbReference type="RuleBase" id="RU003860"/>
    </source>
</evidence>
<dbReference type="PANTHER" id="PTHR46229:SF2">
    <property type="entry name" value="BOLA-LIKE PROTEIN 1"/>
    <property type="match status" value="1"/>
</dbReference>
<dbReference type="Proteomes" id="UP000186819">
    <property type="component" value="Unassembled WGS sequence"/>
</dbReference>
<dbReference type="GO" id="GO:0005829">
    <property type="term" value="C:cytosol"/>
    <property type="evidence" value="ECO:0007669"/>
    <property type="project" value="TreeGrafter"/>
</dbReference>
<accession>A0A1N6T3S5</accession>
<organism evidence="3 4">
    <name type="scientific">Aromatoleum tolulyticum</name>
    <dbReference type="NCBI Taxonomy" id="34027"/>
    <lineage>
        <taxon>Bacteria</taxon>
        <taxon>Pseudomonadati</taxon>
        <taxon>Pseudomonadota</taxon>
        <taxon>Betaproteobacteria</taxon>
        <taxon>Rhodocyclales</taxon>
        <taxon>Rhodocyclaceae</taxon>
        <taxon>Aromatoleum</taxon>
    </lineage>
</organism>
<dbReference type="STRING" id="34027.SAMN05421829_104312"/>
<dbReference type="InterPro" id="IPR036065">
    <property type="entry name" value="BolA-like_sf"/>
</dbReference>
<dbReference type="InterPro" id="IPR002634">
    <property type="entry name" value="BolA"/>
</dbReference>
<keyword evidence="4" id="KW-1185">Reference proteome</keyword>
<name>A0A1N6T3S5_9RHOO</name>
<dbReference type="PANTHER" id="PTHR46229">
    <property type="entry name" value="BOLA TRANSCRIPTION REGULATOR"/>
    <property type="match status" value="1"/>
</dbReference>
<dbReference type="RefSeq" id="WP_076601646.1">
    <property type="nucleotide sequence ID" value="NZ_FTMD01000004.1"/>
</dbReference>
<dbReference type="PIRSF" id="PIRSF003113">
    <property type="entry name" value="BolA"/>
    <property type="match status" value="1"/>
</dbReference>
<evidence type="ECO:0000313" key="3">
    <source>
        <dbReference type="EMBL" id="SIQ47877.1"/>
    </source>
</evidence>
<gene>
    <name evidence="3" type="ORF">SAMN05421829_104312</name>
</gene>
<sequence length="85" mass="9502">MFEAAEIKRLIEQGMACEFVEIQGDDGVHFTGIVVSAEFDGKPKVRQHQAVYATLGKFMGNEIHALQLQTYTPAKWAEVRSDLGF</sequence>
<evidence type="ECO:0000256" key="1">
    <source>
        <dbReference type="ARBA" id="ARBA00005578"/>
    </source>
</evidence>
<dbReference type="Pfam" id="PF01722">
    <property type="entry name" value="BolA"/>
    <property type="match status" value="1"/>
</dbReference>
<reference evidence="4" key="1">
    <citation type="submission" date="2017-01" db="EMBL/GenBank/DDBJ databases">
        <authorList>
            <person name="Varghese N."/>
            <person name="Submissions S."/>
        </authorList>
    </citation>
    <scope>NUCLEOTIDE SEQUENCE [LARGE SCALE GENOMIC DNA]</scope>
    <source>
        <strain evidence="4">ATCC 51758</strain>
    </source>
</reference>
<dbReference type="SUPFAM" id="SSF82657">
    <property type="entry name" value="BolA-like"/>
    <property type="match status" value="1"/>
</dbReference>
<comment type="similarity">
    <text evidence="1 2">Belongs to the BolA/IbaG family.</text>
</comment>
<dbReference type="Gene3D" id="3.30.300.90">
    <property type="entry name" value="BolA-like"/>
    <property type="match status" value="1"/>
</dbReference>
<dbReference type="GO" id="GO:0006351">
    <property type="term" value="P:DNA-templated transcription"/>
    <property type="evidence" value="ECO:0007669"/>
    <property type="project" value="TreeGrafter"/>
</dbReference>
<evidence type="ECO:0000313" key="4">
    <source>
        <dbReference type="Proteomes" id="UP000186819"/>
    </source>
</evidence>
<protein>
    <submittedName>
        <fullName evidence="3">Transcriptional regulator, BolA protein family</fullName>
    </submittedName>
</protein>
<dbReference type="OrthoDB" id="9801469at2"/>